<protein>
    <submittedName>
        <fullName evidence="2">Uncharacterized protein</fullName>
    </submittedName>
</protein>
<name>A0A8K1G048_9PASS</name>
<keyword evidence="3" id="KW-1185">Reference proteome</keyword>
<accession>A0A8K1G048</accession>
<dbReference type="EMBL" id="SWJQ01001110">
    <property type="protein sequence ID" value="TRZ09284.1"/>
    <property type="molecule type" value="Genomic_DNA"/>
</dbReference>
<gene>
    <name evidence="2" type="ORF">HGM15179_017819</name>
</gene>
<dbReference type="OrthoDB" id="10633721at2759"/>
<evidence type="ECO:0000313" key="3">
    <source>
        <dbReference type="Proteomes" id="UP000796761"/>
    </source>
</evidence>
<evidence type="ECO:0000313" key="2">
    <source>
        <dbReference type="EMBL" id="TRZ09284.1"/>
    </source>
</evidence>
<comment type="caution">
    <text evidence="2">The sequence shown here is derived from an EMBL/GenBank/DDBJ whole genome shotgun (WGS) entry which is preliminary data.</text>
</comment>
<sequence>MSRGHLDPSWTFWATLTPCETSWTTMSRSHLDPFCDLGHMDLSWATWTSWTPPGPPGPPYQDLTSTRISSPSGSYLHQDLIQDLDSTRISPPPESHLHQDLTYTGISPPSTASSSIDSSTEIHPARTQLH</sequence>
<proteinExistence type="predicted"/>
<organism evidence="2 3">
    <name type="scientific">Zosterops borbonicus</name>
    <dbReference type="NCBI Taxonomy" id="364589"/>
    <lineage>
        <taxon>Eukaryota</taxon>
        <taxon>Metazoa</taxon>
        <taxon>Chordata</taxon>
        <taxon>Craniata</taxon>
        <taxon>Vertebrata</taxon>
        <taxon>Euteleostomi</taxon>
        <taxon>Archelosauria</taxon>
        <taxon>Archosauria</taxon>
        <taxon>Dinosauria</taxon>
        <taxon>Saurischia</taxon>
        <taxon>Theropoda</taxon>
        <taxon>Coelurosauria</taxon>
        <taxon>Aves</taxon>
        <taxon>Neognathae</taxon>
        <taxon>Neoaves</taxon>
        <taxon>Telluraves</taxon>
        <taxon>Australaves</taxon>
        <taxon>Passeriformes</taxon>
        <taxon>Sylvioidea</taxon>
        <taxon>Zosteropidae</taxon>
        <taxon>Zosterops</taxon>
    </lineage>
</organism>
<feature type="compositionally biased region" description="Polar residues" evidence="1">
    <location>
        <begin position="62"/>
        <end position="75"/>
    </location>
</feature>
<feature type="compositionally biased region" description="Low complexity" evidence="1">
    <location>
        <begin position="104"/>
        <end position="122"/>
    </location>
</feature>
<dbReference type="Proteomes" id="UP000796761">
    <property type="component" value="Unassembled WGS sequence"/>
</dbReference>
<reference evidence="2" key="1">
    <citation type="submission" date="2019-04" db="EMBL/GenBank/DDBJ databases">
        <title>Genome assembly of Zosterops borbonicus 15179.</title>
        <authorList>
            <person name="Leroy T."/>
            <person name="Anselmetti Y."/>
            <person name="Tilak M.-K."/>
            <person name="Nabholz B."/>
        </authorList>
    </citation>
    <scope>NUCLEOTIDE SEQUENCE</scope>
    <source>
        <strain evidence="2">HGM_15179</strain>
        <tissue evidence="2">Muscle</tissue>
    </source>
</reference>
<evidence type="ECO:0000256" key="1">
    <source>
        <dbReference type="SAM" id="MobiDB-lite"/>
    </source>
</evidence>
<dbReference type="AlphaFoldDB" id="A0A8K1G048"/>
<feature type="region of interest" description="Disordered" evidence="1">
    <location>
        <begin position="50"/>
        <end position="130"/>
    </location>
</feature>